<dbReference type="EMBL" id="VCKX01000300">
    <property type="protein sequence ID" value="TMR21247.1"/>
    <property type="molecule type" value="Genomic_DNA"/>
</dbReference>
<evidence type="ECO:0000313" key="2">
    <source>
        <dbReference type="Proteomes" id="UP000306628"/>
    </source>
</evidence>
<name>A0A5S4FKK3_9ACTN</name>
<protein>
    <recommendedName>
        <fullName evidence="3">DUF1579 domain-containing protein</fullName>
    </recommendedName>
</protein>
<organism evidence="1 2">
    <name type="scientific">Nonomuraea zeae</name>
    <dbReference type="NCBI Taxonomy" id="1642303"/>
    <lineage>
        <taxon>Bacteria</taxon>
        <taxon>Bacillati</taxon>
        <taxon>Actinomycetota</taxon>
        <taxon>Actinomycetes</taxon>
        <taxon>Streptosporangiales</taxon>
        <taxon>Streptosporangiaceae</taxon>
        <taxon>Nonomuraea</taxon>
    </lineage>
</organism>
<sequence>MNDFDFFAGHWNVANRRLVKALAGSDEWDEFPGYSVATRHFDGAASFDEIKFPTKGFSGLTVRVYNPETRQWSIYWASSARGVLDVPPIVGGFEGSRGEFYADDSHEGTPVRCRFIWTVIDQDTARWEQAFSVDGERTWETNWVMDFTRAGE</sequence>
<dbReference type="RefSeq" id="WP_138697110.1">
    <property type="nucleotide sequence ID" value="NZ_JBHSAZ010000010.1"/>
</dbReference>
<proteinExistence type="predicted"/>
<accession>A0A5S4FKK3</accession>
<keyword evidence="2" id="KW-1185">Reference proteome</keyword>
<dbReference type="Proteomes" id="UP000306628">
    <property type="component" value="Unassembled WGS sequence"/>
</dbReference>
<evidence type="ECO:0008006" key="3">
    <source>
        <dbReference type="Google" id="ProtNLM"/>
    </source>
</evidence>
<evidence type="ECO:0000313" key="1">
    <source>
        <dbReference type="EMBL" id="TMR21247.1"/>
    </source>
</evidence>
<dbReference type="OrthoDB" id="9814791at2"/>
<comment type="caution">
    <text evidence="1">The sequence shown here is derived from an EMBL/GenBank/DDBJ whole genome shotgun (WGS) entry which is preliminary data.</text>
</comment>
<gene>
    <name evidence="1" type="ORF">ETD85_51150</name>
</gene>
<dbReference type="AlphaFoldDB" id="A0A5S4FKK3"/>
<reference evidence="1 2" key="1">
    <citation type="submission" date="2019-05" db="EMBL/GenBank/DDBJ databases">
        <title>Draft genome sequence of Nonomuraea zeae DSM 100528.</title>
        <authorList>
            <person name="Saricaoglu S."/>
            <person name="Isik K."/>
        </authorList>
    </citation>
    <scope>NUCLEOTIDE SEQUENCE [LARGE SCALE GENOMIC DNA]</scope>
    <source>
        <strain evidence="1 2">DSM 100528</strain>
    </source>
</reference>